<gene>
    <name evidence="3" type="ORF">C8046_17525</name>
</gene>
<dbReference type="InterPro" id="IPR006976">
    <property type="entry name" value="VanZ-like"/>
</dbReference>
<name>A0A2U2A084_9MICO</name>
<keyword evidence="1" id="KW-1133">Transmembrane helix</keyword>
<keyword evidence="4" id="KW-1185">Reference proteome</keyword>
<feature type="domain" description="VanZ-like" evidence="2">
    <location>
        <begin position="18"/>
        <end position="87"/>
    </location>
</feature>
<dbReference type="EMBL" id="PYHR01000002">
    <property type="protein sequence ID" value="PWD52645.1"/>
    <property type="molecule type" value="Genomic_DNA"/>
</dbReference>
<evidence type="ECO:0000259" key="2">
    <source>
        <dbReference type="Pfam" id="PF04892"/>
    </source>
</evidence>
<accession>A0A2U2A084</accession>
<protein>
    <submittedName>
        <fullName evidence="3">VanZ family protein</fullName>
    </submittedName>
</protein>
<dbReference type="RefSeq" id="WP_109231031.1">
    <property type="nucleotide sequence ID" value="NZ_PYHR01000002.1"/>
</dbReference>
<sequence length="111" mass="12222">MYAPSVPGPPSSLRLDLLGHVATFAALTFTGLLAGVPARWLLVGVAINAVASEVVQHWLLPDRSGDVTDLAADAVGIVLGWWAYRWWRLRERRMAERAVRERRRAHPADGA</sequence>
<proteinExistence type="predicted"/>
<feature type="transmembrane region" description="Helical" evidence="1">
    <location>
        <begin position="17"/>
        <end position="35"/>
    </location>
</feature>
<keyword evidence="1" id="KW-0812">Transmembrane</keyword>
<dbReference type="Proteomes" id="UP000245166">
    <property type="component" value="Unassembled WGS sequence"/>
</dbReference>
<reference evidence="3 4" key="1">
    <citation type="submission" date="2018-03" db="EMBL/GenBank/DDBJ databases">
        <title>Genome assembly of novel Miniimonas species PCH200.</title>
        <authorList>
            <person name="Thakur V."/>
            <person name="Kumar V."/>
            <person name="Singh D."/>
        </authorList>
    </citation>
    <scope>NUCLEOTIDE SEQUENCE [LARGE SCALE GENOMIC DNA]</scope>
    <source>
        <strain evidence="3 4">PCH200</strain>
    </source>
</reference>
<dbReference type="Pfam" id="PF04892">
    <property type="entry name" value="VanZ"/>
    <property type="match status" value="1"/>
</dbReference>
<keyword evidence="1" id="KW-0472">Membrane</keyword>
<evidence type="ECO:0000256" key="1">
    <source>
        <dbReference type="SAM" id="Phobius"/>
    </source>
</evidence>
<evidence type="ECO:0000313" key="3">
    <source>
        <dbReference type="EMBL" id="PWD52645.1"/>
    </source>
</evidence>
<organism evidence="3 4">
    <name type="scientific">Serinibacter arcticus</name>
    <dbReference type="NCBI Taxonomy" id="1655435"/>
    <lineage>
        <taxon>Bacteria</taxon>
        <taxon>Bacillati</taxon>
        <taxon>Actinomycetota</taxon>
        <taxon>Actinomycetes</taxon>
        <taxon>Micrococcales</taxon>
        <taxon>Beutenbergiaceae</taxon>
        <taxon>Serinibacter</taxon>
    </lineage>
</organism>
<dbReference type="AlphaFoldDB" id="A0A2U2A084"/>
<dbReference type="OrthoDB" id="3831062at2"/>
<evidence type="ECO:0000313" key="4">
    <source>
        <dbReference type="Proteomes" id="UP000245166"/>
    </source>
</evidence>
<comment type="caution">
    <text evidence="3">The sequence shown here is derived from an EMBL/GenBank/DDBJ whole genome shotgun (WGS) entry which is preliminary data.</text>
</comment>